<dbReference type="Proteomes" id="UP000026960">
    <property type="component" value="Chromosome 11"/>
</dbReference>
<dbReference type="InterPro" id="IPR055357">
    <property type="entry name" value="LRR_At1g61320_AtMIF1"/>
</dbReference>
<organism evidence="3">
    <name type="scientific">Oryza barthii</name>
    <dbReference type="NCBI Taxonomy" id="65489"/>
    <lineage>
        <taxon>Eukaryota</taxon>
        <taxon>Viridiplantae</taxon>
        <taxon>Streptophyta</taxon>
        <taxon>Embryophyta</taxon>
        <taxon>Tracheophyta</taxon>
        <taxon>Spermatophyta</taxon>
        <taxon>Magnoliopsida</taxon>
        <taxon>Liliopsida</taxon>
        <taxon>Poales</taxon>
        <taxon>Poaceae</taxon>
        <taxon>BOP clade</taxon>
        <taxon>Oryzoideae</taxon>
        <taxon>Oryzeae</taxon>
        <taxon>Oryzinae</taxon>
        <taxon>Oryza</taxon>
    </lineage>
</organism>
<dbReference type="EnsemblPlants" id="OBART11G15890.3">
    <property type="protein sequence ID" value="OBART11G15890.3"/>
    <property type="gene ID" value="OBART11G15890"/>
</dbReference>
<dbReference type="SUPFAM" id="SSF52058">
    <property type="entry name" value="L domain-like"/>
    <property type="match status" value="1"/>
</dbReference>
<reference evidence="3" key="1">
    <citation type="journal article" date="2009" name="Rice">
        <title>De Novo Next Generation Sequencing of Plant Genomes.</title>
        <authorList>
            <person name="Rounsley S."/>
            <person name="Marri P.R."/>
            <person name="Yu Y."/>
            <person name="He R."/>
            <person name="Sisneros N."/>
            <person name="Goicoechea J.L."/>
            <person name="Lee S.J."/>
            <person name="Angelova A."/>
            <person name="Kudrna D."/>
            <person name="Luo M."/>
            <person name="Affourtit J."/>
            <person name="Desany B."/>
            <person name="Knight J."/>
            <person name="Niazi F."/>
            <person name="Egholm M."/>
            <person name="Wing R.A."/>
        </authorList>
    </citation>
    <scope>NUCLEOTIDE SEQUENCE [LARGE SCALE GENOMIC DNA]</scope>
    <source>
        <strain evidence="3">cv. IRGC 105608</strain>
    </source>
</reference>
<dbReference type="AlphaFoldDB" id="A0A0D3HMM2"/>
<keyword evidence="4" id="KW-1185">Reference proteome</keyword>
<dbReference type="Gene3D" id="3.80.10.10">
    <property type="entry name" value="Ribonuclease Inhibitor"/>
    <property type="match status" value="1"/>
</dbReference>
<dbReference type="InterPro" id="IPR032675">
    <property type="entry name" value="LRR_dom_sf"/>
</dbReference>
<dbReference type="Pfam" id="PF00646">
    <property type="entry name" value="F-box"/>
    <property type="match status" value="1"/>
</dbReference>
<dbReference type="Gramene" id="OBART11G15890.3">
    <property type="protein sequence ID" value="OBART11G15890.3"/>
    <property type="gene ID" value="OBART11G15890"/>
</dbReference>
<dbReference type="SUPFAM" id="SSF81383">
    <property type="entry name" value="F-box domain"/>
    <property type="match status" value="1"/>
</dbReference>
<dbReference type="InterPro" id="IPR036047">
    <property type="entry name" value="F-box-like_dom_sf"/>
</dbReference>
<dbReference type="Pfam" id="PF23622">
    <property type="entry name" value="LRR_At1g61320_AtMIF1"/>
    <property type="match status" value="1"/>
</dbReference>
<sequence>MPMRGEATSMARYGGRHTCPPADRLIASADRLLSSTVDSSPAACRPISDSRSRTPPDAVPTLDAATVITPRHHYPDCAMELEEPSNNRRRRLRPISEANQIGKKIKEGIDRILGRLKATNFVSIACCCCNTVLTADQCFFGLMAKRMNPCHGKLVLKNKRAILQFDDIPEDVVFLIIRLLSLTNAARVSMVSQKWLQSWRLYPNLEFTSKALGLNKRVHKQGRRAKFVRCVNTIIRHHAGTGINSFTLKRNLNNHKYAHYIDRWIYFAVRSGANELTIDLSPRWYAHPRDVKYSFPSSNVAAPEPTSIEHLKLCFMNLRPLPTFSGLRSLKTLDLALVCITTEDLESLLSYTPALQQLKLRQCPMLEYLKITDVLAKLVYIDIVPCLWLKILEIHAQNLVAINTYNICHLKIVLSEALVLKGAHIELVLSSDVIEYAFTDLAPLMPDLESLFLSGCTEMIISRRPPSNRFHCLKQLELKLQDISTKYDLLFLAKFVDAAPVLEAFVLHLEDIEEPFCYMEKEAELRSLEKHCPHKNLKLVKMTGFSAGRSSLELALYFVENSPALELLILDHRLDRSVWRSTFGGDLDAKCSKGYEHTISKYVSNAIPRRVRLSYS</sequence>
<evidence type="ECO:0000259" key="2">
    <source>
        <dbReference type="Pfam" id="PF23622"/>
    </source>
</evidence>
<proteinExistence type="predicted"/>
<dbReference type="eggNOG" id="ENOG502RYMX">
    <property type="taxonomic scope" value="Eukaryota"/>
</dbReference>
<accession>A0A0D3HMM2</accession>
<feature type="domain" description="F-box" evidence="1">
    <location>
        <begin position="165"/>
        <end position="200"/>
    </location>
</feature>
<evidence type="ECO:0000313" key="4">
    <source>
        <dbReference type="Proteomes" id="UP000026960"/>
    </source>
</evidence>
<dbReference type="PANTHER" id="PTHR34145:SF64">
    <property type="entry name" value="F-BOX DOMAIN CONTAINING PROTEIN, EXPRESSED"/>
    <property type="match status" value="1"/>
</dbReference>
<dbReference type="STRING" id="65489.A0A0D3HMM2"/>
<evidence type="ECO:0000313" key="3">
    <source>
        <dbReference type="EnsemblPlants" id="OBART11G15890.3"/>
    </source>
</evidence>
<dbReference type="PaxDb" id="65489-OBART11G15890.3"/>
<feature type="domain" description="At1g61320/AtMIF1 LRR" evidence="2">
    <location>
        <begin position="234"/>
        <end position="598"/>
    </location>
</feature>
<dbReference type="InterPro" id="IPR001810">
    <property type="entry name" value="F-box_dom"/>
</dbReference>
<evidence type="ECO:0000259" key="1">
    <source>
        <dbReference type="Pfam" id="PF00646"/>
    </source>
</evidence>
<name>A0A0D3HMM2_9ORYZ</name>
<protein>
    <submittedName>
        <fullName evidence="3">Uncharacterized protein</fullName>
    </submittedName>
</protein>
<dbReference type="InterPro" id="IPR053772">
    <property type="entry name" value="At1g61320/At1g61330-like"/>
</dbReference>
<dbReference type="PANTHER" id="PTHR34145">
    <property type="entry name" value="OS02G0105600 PROTEIN"/>
    <property type="match status" value="1"/>
</dbReference>
<reference evidence="3" key="2">
    <citation type="submission" date="2015-03" db="UniProtKB">
        <authorList>
            <consortium name="EnsemblPlants"/>
        </authorList>
    </citation>
    <scope>IDENTIFICATION</scope>
</reference>